<comment type="caution">
    <text evidence="1">The sequence shown here is derived from an EMBL/GenBank/DDBJ whole genome shotgun (WGS) entry which is preliminary data.</text>
</comment>
<dbReference type="Proteomes" id="UP000747399">
    <property type="component" value="Unassembled WGS sequence"/>
</dbReference>
<dbReference type="EMBL" id="BNCO01000037">
    <property type="protein sequence ID" value="GIL59883.1"/>
    <property type="molecule type" value="Genomic_DNA"/>
</dbReference>
<proteinExistence type="predicted"/>
<sequence length="257" mass="28029">MHSYIDLDIEWDHCCYLSIMAGTLPFANFSPLQHSPSSSGALPRRDDLNSSLWELPSDIREVTKEHLKAAGAQPGVVWLTAAFWDTESTPVVPDVLRVFGEITQLVASPKSVSLLGHPARPPGADSAEEMVEAQVDIIVLGTIVFSCNSHGGSLLVALLWRWWLMSLLRLFLLPLQLRQIHPEHPLCSLMQGAEVRWGLVRVRHVALLLHVPSMAAIFAGHGPGALASFAAVLLLPTCLPQICCRGAHGSPWSHGCH</sequence>
<gene>
    <name evidence="1" type="ORF">Vafri_14688</name>
</gene>
<evidence type="ECO:0000313" key="2">
    <source>
        <dbReference type="Proteomes" id="UP000747399"/>
    </source>
</evidence>
<reference evidence="1" key="1">
    <citation type="journal article" date="2021" name="Proc. Natl. Acad. Sci. U.S.A.">
        <title>Three genomes in the algal genus Volvox reveal the fate of a haploid sex-determining region after a transition to homothallism.</title>
        <authorList>
            <person name="Yamamoto K."/>
            <person name="Hamaji T."/>
            <person name="Kawai-Toyooka H."/>
            <person name="Matsuzaki R."/>
            <person name="Takahashi F."/>
            <person name="Nishimura Y."/>
            <person name="Kawachi M."/>
            <person name="Noguchi H."/>
            <person name="Minakuchi Y."/>
            <person name="Umen J.G."/>
            <person name="Toyoda A."/>
            <person name="Nozaki H."/>
        </authorList>
    </citation>
    <scope>NUCLEOTIDE SEQUENCE</scope>
    <source>
        <strain evidence="1">NIES-3780</strain>
    </source>
</reference>
<organism evidence="1 2">
    <name type="scientific">Volvox africanus</name>
    <dbReference type="NCBI Taxonomy" id="51714"/>
    <lineage>
        <taxon>Eukaryota</taxon>
        <taxon>Viridiplantae</taxon>
        <taxon>Chlorophyta</taxon>
        <taxon>core chlorophytes</taxon>
        <taxon>Chlorophyceae</taxon>
        <taxon>CS clade</taxon>
        <taxon>Chlamydomonadales</taxon>
        <taxon>Volvocaceae</taxon>
        <taxon>Volvox</taxon>
    </lineage>
</organism>
<evidence type="ECO:0000313" key="1">
    <source>
        <dbReference type="EMBL" id="GIL59883.1"/>
    </source>
</evidence>
<protein>
    <submittedName>
        <fullName evidence="1">Uncharacterized protein</fullName>
    </submittedName>
</protein>
<name>A0A8J4BED4_9CHLO</name>
<dbReference type="AlphaFoldDB" id="A0A8J4BED4"/>
<keyword evidence="2" id="KW-1185">Reference proteome</keyword>
<accession>A0A8J4BED4</accession>